<evidence type="ECO:0000313" key="2">
    <source>
        <dbReference type="Proteomes" id="UP000294215"/>
    </source>
</evidence>
<organism evidence="1 2">
    <name type="scientific">Rhizobium ruizarguesonis</name>
    <dbReference type="NCBI Taxonomy" id="2081791"/>
    <lineage>
        <taxon>Bacteria</taxon>
        <taxon>Pseudomonadati</taxon>
        <taxon>Pseudomonadota</taxon>
        <taxon>Alphaproteobacteria</taxon>
        <taxon>Hyphomicrobiales</taxon>
        <taxon>Rhizobiaceae</taxon>
        <taxon>Rhizobium/Agrobacterium group</taxon>
        <taxon>Rhizobium</taxon>
    </lineage>
</organism>
<protein>
    <submittedName>
        <fullName evidence="1">Uncharacterized protein</fullName>
    </submittedName>
</protein>
<dbReference type="AlphaFoldDB" id="A0AB38HR37"/>
<name>A0AB38HR37_9HYPH</name>
<accession>A0AB38HR37</accession>
<sequence length="60" mass="6734">MNGVWTSKEAEGNLTRLLEQARTIGPQRIRDKTGIYVLKVEDDFSKADAAESMLKLRPKG</sequence>
<dbReference type="RefSeq" id="WP_130774532.1">
    <property type="nucleotide sequence ID" value="NZ_SIMR01000009.1"/>
</dbReference>
<proteinExistence type="predicted"/>
<comment type="caution">
    <text evidence="1">The sequence shown here is derived from an EMBL/GenBank/DDBJ whole genome shotgun (WGS) entry which is preliminary data.</text>
</comment>
<gene>
    <name evidence="1" type="ORF">ELH40_38230</name>
</gene>
<dbReference type="Proteomes" id="UP000294215">
    <property type="component" value="Unassembled WGS sequence"/>
</dbReference>
<evidence type="ECO:0000313" key="1">
    <source>
        <dbReference type="EMBL" id="TBC01960.1"/>
    </source>
</evidence>
<reference evidence="1 2" key="1">
    <citation type="submission" date="2019-02" db="EMBL/GenBank/DDBJ databases">
        <title>The genomic architecture of introgression among sibling species of bacteria.</title>
        <authorList>
            <person name="Cavassim M.I.A."/>
            <person name="Moeskjaer S."/>
            <person name="Moslemi C."/>
            <person name="Fields B."/>
            <person name="Bachmann A."/>
            <person name="Vilhjalmsson B."/>
            <person name="Schierup M.H."/>
            <person name="Young J.P.W."/>
            <person name="Andersen S.U."/>
        </authorList>
    </citation>
    <scope>NUCLEOTIDE SEQUENCE [LARGE SCALE GENOMIC DNA]</scope>
    <source>
        <strain evidence="1 2">SM92</strain>
    </source>
</reference>
<dbReference type="EMBL" id="SIMR01000009">
    <property type="protein sequence ID" value="TBC01960.1"/>
    <property type="molecule type" value="Genomic_DNA"/>
</dbReference>